<reference evidence="1 2" key="1">
    <citation type="submission" date="2018-11" db="EMBL/GenBank/DDBJ databases">
        <title>Flavobacterium sp. nov., YIM 102796 draft genome.</title>
        <authorList>
            <person name="Li G."/>
            <person name="Jiang Y."/>
        </authorList>
    </citation>
    <scope>NUCLEOTIDE SEQUENCE [LARGE SCALE GENOMIC DNA]</scope>
    <source>
        <strain evidence="1 2">YIM 102796</strain>
    </source>
</reference>
<dbReference type="RefSeq" id="WP_124900086.1">
    <property type="nucleotide sequence ID" value="NZ_RQTJ01000031.1"/>
</dbReference>
<dbReference type="EMBL" id="RQTJ01000031">
    <property type="protein sequence ID" value="RRA92050.1"/>
    <property type="molecule type" value="Genomic_DNA"/>
</dbReference>
<organism evidence="1 2">
    <name type="scientific">Paenimyroides viscosum</name>
    <dbReference type="NCBI Taxonomy" id="2488729"/>
    <lineage>
        <taxon>Bacteria</taxon>
        <taxon>Pseudomonadati</taxon>
        <taxon>Bacteroidota</taxon>
        <taxon>Flavobacteriia</taxon>
        <taxon>Flavobacteriales</taxon>
        <taxon>Flavobacteriaceae</taxon>
        <taxon>Paenimyroides</taxon>
    </lineage>
</organism>
<name>A0A3P1ATL8_9FLAO</name>
<dbReference type="OrthoDB" id="1048413at2"/>
<comment type="caution">
    <text evidence="1">The sequence shown here is derived from an EMBL/GenBank/DDBJ whole genome shotgun (WGS) entry which is preliminary data.</text>
</comment>
<keyword evidence="2" id="KW-1185">Reference proteome</keyword>
<dbReference type="AlphaFoldDB" id="A0A3P1ATL8"/>
<accession>A0A3P1ATL8</accession>
<sequence>MKYIIYSVLFITLLSCNKKEENNPIQKIEKVYIDDLLVYEVINAVLQMPEITEDKPEYMLNTAFSLDFILEEQRKDFYNRVKEYFGDSDTLSINSQIELSKISYYKEGKINNAQLIDYDLTVIKNRNELDSLNETIKKYFPNVSISYPIFNKQRNVAHMSYSDDGSVKYFFIKKTDGKWEIITTYSETIVCY</sequence>
<dbReference type="PROSITE" id="PS51257">
    <property type="entry name" value="PROKAR_LIPOPROTEIN"/>
    <property type="match status" value="1"/>
</dbReference>
<proteinExistence type="predicted"/>
<gene>
    <name evidence="1" type="ORF">EG242_11895</name>
</gene>
<dbReference type="Proteomes" id="UP000268372">
    <property type="component" value="Unassembled WGS sequence"/>
</dbReference>
<evidence type="ECO:0000313" key="1">
    <source>
        <dbReference type="EMBL" id="RRA92050.1"/>
    </source>
</evidence>
<protein>
    <submittedName>
        <fullName evidence="1">Uncharacterized protein</fullName>
    </submittedName>
</protein>
<evidence type="ECO:0000313" key="2">
    <source>
        <dbReference type="Proteomes" id="UP000268372"/>
    </source>
</evidence>